<name>A0A328TSE9_9BACL</name>
<dbReference type="InterPro" id="IPR036927">
    <property type="entry name" value="Cyt_c_oxase-like_su1_sf"/>
</dbReference>
<comment type="caution">
    <text evidence="2">The sequence shown here is derived from an EMBL/GenBank/DDBJ whole genome shotgun (WGS) entry which is preliminary data.</text>
</comment>
<feature type="transmembrane region" description="Helical" evidence="1">
    <location>
        <begin position="5"/>
        <end position="23"/>
    </location>
</feature>
<dbReference type="Proteomes" id="UP000249260">
    <property type="component" value="Unassembled WGS sequence"/>
</dbReference>
<feature type="transmembrane region" description="Helical" evidence="1">
    <location>
        <begin position="92"/>
        <end position="113"/>
    </location>
</feature>
<evidence type="ECO:0000313" key="2">
    <source>
        <dbReference type="EMBL" id="RAP73509.1"/>
    </source>
</evidence>
<protein>
    <submittedName>
        <fullName evidence="2">Cytochrome-c oxidase</fullName>
    </submittedName>
</protein>
<dbReference type="EMBL" id="QLUW01000007">
    <property type="protein sequence ID" value="RAP73509.1"/>
    <property type="molecule type" value="Genomic_DNA"/>
</dbReference>
<dbReference type="SUPFAM" id="SSF81442">
    <property type="entry name" value="Cytochrome c oxidase subunit I-like"/>
    <property type="match status" value="1"/>
</dbReference>
<feature type="transmembrane region" description="Helical" evidence="1">
    <location>
        <begin position="66"/>
        <end position="86"/>
    </location>
</feature>
<reference evidence="2 3" key="1">
    <citation type="submission" date="2018-06" db="EMBL/GenBank/DDBJ databases">
        <title>Paenibacillus montanisoli sp. nov., isolated from mountain area soil.</title>
        <authorList>
            <person name="Wu M."/>
        </authorList>
    </citation>
    <scope>NUCLEOTIDE SEQUENCE [LARGE SCALE GENOMIC DNA]</scope>
    <source>
        <strain evidence="2 3">RA17</strain>
    </source>
</reference>
<evidence type="ECO:0000313" key="3">
    <source>
        <dbReference type="Proteomes" id="UP000249260"/>
    </source>
</evidence>
<keyword evidence="1" id="KW-0472">Membrane</keyword>
<dbReference type="OrthoDB" id="9808748at2"/>
<dbReference type="AlphaFoldDB" id="A0A328TSE9"/>
<feature type="transmembrane region" description="Helical" evidence="1">
    <location>
        <begin position="35"/>
        <end position="54"/>
    </location>
</feature>
<evidence type="ECO:0000256" key="1">
    <source>
        <dbReference type="SAM" id="Phobius"/>
    </source>
</evidence>
<dbReference type="Gene3D" id="1.20.210.10">
    <property type="entry name" value="Cytochrome c oxidase-like, subunit I domain"/>
    <property type="match status" value="1"/>
</dbReference>
<proteinExistence type="predicted"/>
<keyword evidence="1" id="KW-1133">Transmembrane helix</keyword>
<gene>
    <name evidence="2" type="ORF">DL346_27430</name>
</gene>
<keyword evidence="3" id="KW-1185">Reference proteome</keyword>
<keyword evidence="1" id="KW-0812">Transmembrane</keyword>
<organism evidence="2 3">
    <name type="scientific">Paenibacillus montanisoli</name>
    <dbReference type="NCBI Taxonomy" id="2081970"/>
    <lineage>
        <taxon>Bacteria</taxon>
        <taxon>Bacillati</taxon>
        <taxon>Bacillota</taxon>
        <taxon>Bacilli</taxon>
        <taxon>Bacillales</taxon>
        <taxon>Paenibacillaceae</taxon>
        <taxon>Paenibacillus</taxon>
    </lineage>
</organism>
<sequence length="127" mass="13772">MGIMMVRISVIYFFIGVLLGILIHKVPELAAVHPHWNLLGWVSFALGGIVYCVFPKAGASRLGKAHFWLHLAGIPLLLYGLLRLGIGQSAEPFAPIGGLLIAAGALAFVINVFRNVKIDLKQEESAR</sequence>
<accession>A0A328TSE9</accession>